<dbReference type="PANTHER" id="PTHR35112:SF1">
    <property type="entry name" value="RING_FYVE_PHD ZINC FINGER SUPERFAMILY PROTEIN"/>
    <property type="match status" value="1"/>
</dbReference>
<feature type="transmembrane region" description="Helical" evidence="1">
    <location>
        <begin position="17"/>
        <end position="36"/>
    </location>
</feature>
<evidence type="ECO:0000313" key="3">
    <source>
        <dbReference type="EMBL" id="ADE77704.1"/>
    </source>
</evidence>
<name>D5ADT5_PICSI</name>
<keyword evidence="1" id="KW-0812">Transmembrane</keyword>
<dbReference type="EMBL" id="BT124455">
    <property type="protein sequence ID" value="ADE77704.1"/>
    <property type="molecule type" value="mRNA"/>
</dbReference>
<proteinExistence type="evidence at transcript level"/>
<dbReference type="Pfam" id="PF25072">
    <property type="entry name" value="DUF7796"/>
    <property type="match status" value="1"/>
</dbReference>
<dbReference type="InterPro" id="IPR056698">
    <property type="entry name" value="DUF7796"/>
</dbReference>
<dbReference type="AlphaFoldDB" id="D5ADT5"/>
<evidence type="ECO:0000256" key="1">
    <source>
        <dbReference type="SAM" id="Phobius"/>
    </source>
</evidence>
<keyword evidence="1" id="KW-1133">Transmembrane helix</keyword>
<dbReference type="PANTHER" id="PTHR35112">
    <property type="entry name" value="OS08G0360500 PROTEIN"/>
    <property type="match status" value="1"/>
</dbReference>
<keyword evidence="1" id="KW-0472">Membrane</keyword>
<organism evidence="3">
    <name type="scientific">Picea sitchensis</name>
    <name type="common">Sitka spruce</name>
    <name type="synonym">Pinus sitchensis</name>
    <dbReference type="NCBI Taxonomy" id="3332"/>
    <lineage>
        <taxon>Eukaryota</taxon>
        <taxon>Viridiplantae</taxon>
        <taxon>Streptophyta</taxon>
        <taxon>Embryophyta</taxon>
        <taxon>Tracheophyta</taxon>
        <taxon>Spermatophyta</taxon>
        <taxon>Pinopsida</taxon>
        <taxon>Pinidae</taxon>
        <taxon>Conifers I</taxon>
        <taxon>Pinales</taxon>
        <taxon>Pinaceae</taxon>
        <taxon>Picea</taxon>
    </lineage>
</organism>
<protein>
    <recommendedName>
        <fullName evidence="2">DUF7796 domain-containing protein</fullName>
    </recommendedName>
</protein>
<accession>D5ADT5</accession>
<sequence length="193" mass="22139">MGDWLVKLQNFRFRRCLWWLILMGLAGFVGLMKAGISSQQPKMPTKKGEEKSHPRIAICLVGRARRFELTGPSLLKHVLNRYNNTDVFLNAPFDNDSHKFFFLKNANSLAAVRIFSPDTIEETTKRAEVLTPKGSPNGLQGLLQYFYLVEGCLKLIKSYQAKYKQLDFMIPLAEWWNQISGAALDQFPRLLNN</sequence>
<feature type="domain" description="DUF7796" evidence="2">
    <location>
        <begin position="53"/>
        <end position="164"/>
    </location>
</feature>
<reference evidence="3" key="1">
    <citation type="submission" date="2010-04" db="EMBL/GenBank/DDBJ databases">
        <authorList>
            <person name="Reid K.E."/>
            <person name="Liao N."/>
            <person name="Chan S."/>
            <person name="Docking R."/>
            <person name="Taylor G."/>
            <person name="Moore R."/>
            <person name="Mayo M."/>
            <person name="Munro S."/>
            <person name="King J."/>
            <person name="Yanchuk A."/>
            <person name="Holt R."/>
            <person name="Jones S."/>
            <person name="Marra M."/>
            <person name="Ritland C.E."/>
            <person name="Ritland K."/>
            <person name="Bohlmann J."/>
        </authorList>
    </citation>
    <scope>NUCLEOTIDE SEQUENCE</scope>
    <source>
        <tissue evidence="3">Bud</tissue>
    </source>
</reference>
<evidence type="ECO:0000259" key="2">
    <source>
        <dbReference type="Pfam" id="PF25072"/>
    </source>
</evidence>